<organism evidence="2 3">
    <name type="scientific">Pichia angusta</name>
    <name type="common">Yeast</name>
    <name type="synonym">Hansenula polymorpha</name>
    <dbReference type="NCBI Taxonomy" id="870730"/>
    <lineage>
        <taxon>Eukaryota</taxon>
        <taxon>Fungi</taxon>
        <taxon>Dikarya</taxon>
        <taxon>Ascomycota</taxon>
        <taxon>Saccharomycotina</taxon>
        <taxon>Pichiomycetes</taxon>
        <taxon>Pichiales</taxon>
        <taxon>Pichiaceae</taxon>
        <taxon>Ogataea</taxon>
    </lineage>
</organism>
<evidence type="ECO:0000313" key="2">
    <source>
        <dbReference type="EMBL" id="KAG7820310.1"/>
    </source>
</evidence>
<comment type="caution">
    <text evidence="2">The sequence shown here is derived from an EMBL/GenBank/DDBJ whole genome shotgun (WGS) entry which is preliminary data.</text>
</comment>
<dbReference type="EMBL" id="JAHLUX010000003">
    <property type="protein sequence ID" value="KAG7820310.1"/>
    <property type="molecule type" value="Genomic_DNA"/>
</dbReference>
<dbReference type="RefSeq" id="XP_043061024.1">
    <property type="nucleotide sequence ID" value="XM_043202146.1"/>
</dbReference>
<sequence length="378" mass="40987">MHGSTKPPSPLFYTLAPSIQTSSLMVSLSSSSSTARYAQLILGVILLGLSGKIINDRNSLTSLADELMELYNSTSSETSFSLAKRDANEPSLYVDPSWKKSAVVLSSACTSISSNSLNYALPKFITKKNTNSNTQALLWKSSAFRTLSTSASDFVSKTAIGVSLKQAGYASSLFGSEVLSQALWVVNVIIQVSQFGSQSCSNVEGLISSYNLTSDLSDFILSNYYNENGSDNLTSSDSELYDQIENLFSQSNSSNLLGSLSSLLDSYNSNNLTTLEKQSALLLKLASNCQLKKSSMALSIITLATYLLTSTFLASSAVSFVNQYHKEKEQATKAIQAKPESEDTASETPRPQIHFVYKSDWLLPDILSDEELYSISTV</sequence>
<name>A0AAN6DK10_PICAN</name>
<dbReference type="Proteomes" id="UP001196530">
    <property type="component" value="Unassembled WGS sequence"/>
</dbReference>
<evidence type="ECO:0000313" key="3">
    <source>
        <dbReference type="Proteomes" id="UP001196530"/>
    </source>
</evidence>
<dbReference type="AlphaFoldDB" id="A0AAN6DK10"/>
<feature type="transmembrane region" description="Helical" evidence="1">
    <location>
        <begin position="296"/>
        <end position="321"/>
    </location>
</feature>
<protein>
    <submittedName>
        <fullName evidence="2">Uncharacterized protein</fullName>
    </submittedName>
</protein>
<gene>
    <name evidence="2" type="ORF">KL928_001747</name>
</gene>
<keyword evidence="1" id="KW-0472">Membrane</keyword>
<accession>A0AAN6DK10</accession>
<proteinExistence type="predicted"/>
<keyword evidence="1" id="KW-1133">Transmembrane helix</keyword>
<dbReference type="GeneID" id="66125798"/>
<evidence type="ECO:0000256" key="1">
    <source>
        <dbReference type="SAM" id="Phobius"/>
    </source>
</evidence>
<reference evidence="2" key="1">
    <citation type="journal article" date="2021" name="G3 (Bethesda)">
        <title>Genomic diversity, chromosomal rearrangements, and interspecies hybridization in the ogataea polymorpha species complex.</title>
        <authorList>
            <person name="Hanson S.J."/>
            <person name="Cinneide E.O."/>
            <person name="Salzberg L.I."/>
            <person name="Wolfe K.H."/>
            <person name="McGowan J."/>
            <person name="Fitzpatrick D.A."/>
            <person name="Matlin K."/>
        </authorList>
    </citation>
    <scope>NUCLEOTIDE SEQUENCE</scope>
    <source>
        <strain evidence="2">61-244</strain>
    </source>
</reference>
<keyword evidence="1" id="KW-0812">Transmembrane</keyword>